<dbReference type="HAMAP" id="MF_01033">
    <property type="entry name" value="LeuB_type1"/>
    <property type="match status" value="1"/>
</dbReference>
<feature type="binding site" evidence="16">
    <location>
        <position position="252"/>
    </location>
    <ligand>
        <name>Mg(2+)</name>
        <dbReference type="ChEBI" id="CHEBI:18420"/>
    </ligand>
</feature>
<comment type="cofactor">
    <cofactor evidence="16 17">
        <name>Mg(2+)</name>
        <dbReference type="ChEBI" id="CHEBI:18420"/>
    </cofactor>
    <cofactor evidence="16 17">
        <name>Mn(2+)</name>
        <dbReference type="ChEBI" id="CHEBI:29035"/>
    </cofactor>
    <text evidence="16 17">Binds 1 Mg(2+) or Mn(2+) ion per subunit.</text>
</comment>
<dbReference type="PATRIC" id="fig|294699.3.peg.3012"/>
<dbReference type="AlphaFoldDB" id="A0A160F5S4"/>
<keyword evidence="10 16" id="KW-0479">Metal-binding</keyword>
<comment type="pathway">
    <text evidence="4 16 17">Amino-acid biosynthesis; L-leucine biosynthesis; L-leucine from 3-methyl-2-oxobutanoate: step 3/4.</text>
</comment>
<comment type="subunit">
    <text evidence="6 16 17">Homodimer.</text>
</comment>
<evidence type="ECO:0000256" key="5">
    <source>
        <dbReference type="ARBA" id="ARBA00008319"/>
    </source>
</evidence>
<evidence type="ECO:0000256" key="16">
    <source>
        <dbReference type="HAMAP-Rule" id="MF_01033"/>
    </source>
</evidence>
<dbReference type="GO" id="GO:0005829">
    <property type="term" value="C:cytosol"/>
    <property type="evidence" value="ECO:0007669"/>
    <property type="project" value="TreeGrafter"/>
</dbReference>
<feature type="binding site" evidence="16">
    <location>
        <position position="97"/>
    </location>
    <ligand>
        <name>substrate</name>
    </ligand>
</feature>
<feature type="domain" description="Isopropylmalate dehydrogenase-like" evidence="18">
    <location>
        <begin position="5"/>
        <end position="353"/>
    </location>
</feature>
<organism evidence="19 20">
    <name type="scientific">Anoxybacteroides amylolyticum</name>
    <dbReference type="NCBI Taxonomy" id="294699"/>
    <lineage>
        <taxon>Bacteria</taxon>
        <taxon>Bacillati</taxon>
        <taxon>Bacillota</taxon>
        <taxon>Bacilli</taxon>
        <taxon>Bacillales</taxon>
        <taxon>Anoxybacillaceae</taxon>
        <taxon>Anoxybacteroides</taxon>
    </lineage>
</organism>
<comment type="subcellular location">
    <subcellularLocation>
        <location evidence="3 16">Cytoplasm</location>
    </subcellularLocation>
</comment>
<keyword evidence="20" id="KW-1185">Reference proteome</keyword>
<evidence type="ECO:0000256" key="17">
    <source>
        <dbReference type="RuleBase" id="RU004445"/>
    </source>
</evidence>
<dbReference type="SUPFAM" id="SSF53659">
    <property type="entry name" value="Isocitrate/Isopropylmalate dehydrogenase-like"/>
    <property type="match status" value="1"/>
</dbReference>
<comment type="similarity">
    <text evidence="5 16">Belongs to the isocitrate and isopropylmalate dehydrogenases family. LeuB type 1 subfamily.</text>
</comment>
<dbReference type="PANTHER" id="PTHR42979:SF1">
    <property type="entry name" value="3-ISOPROPYLMALATE DEHYDROGENASE"/>
    <property type="match status" value="1"/>
</dbReference>
<dbReference type="Pfam" id="PF00180">
    <property type="entry name" value="Iso_dh"/>
    <property type="match status" value="1"/>
</dbReference>
<evidence type="ECO:0000313" key="20">
    <source>
        <dbReference type="Proteomes" id="UP000076865"/>
    </source>
</evidence>
<dbReference type="RefSeq" id="WP_066326554.1">
    <property type="nucleotide sequence ID" value="NZ_CP015438.1"/>
</dbReference>
<evidence type="ECO:0000256" key="6">
    <source>
        <dbReference type="ARBA" id="ARBA00011738"/>
    </source>
</evidence>
<feature type="binding site" evidence="16">
    <location>
        <position position="135"/>
    </location>
    <ligand>
        <name>substrate</name>
    </ligand>
</feature>
<dbReference type="UniPathway" id="UPA00048">
    <property type="reaction ID" value="UER00072"/>
</dbReference>
<evidence type="ECO:0000256" key="7">
    <source>
        <dbReference type="ARBA" id="ARBA00022430"/>
    </source>
</evidence>
<evidence type="ECO:0000256" key="9">
    <source>
        <dbReference type="ARBA" id="ARBA00022605"/>
    </source>
</evidence>
<sequence>MGAYRIAVLPGDGIGKEVTRGAIEVLQAIATRFNHQFEFQYGLIGGEAIDRAGTPLPTETLDMCRQSDAVLLGAVGGPKWDGNPPHLRPEKGLLAIRKEMNLFANLRPVKFYASLADSSPLKADIIQDVDFVIVRELTGGLYFGKPSGRRVENGEETVVDTLLYKREEMTRIITVAFELASKRKKKVTSVDKANVLESSRMWREIAEEVAKEFPDVELEHMLVDNAAMQLIRYPKQFDVIVTENMFGDILSDEASMLTGSLGMLPSASLSTTGPSLYEPIHGSAPDIAGKNKANPIATILSSAMMLRLSFGLHEEANAIERAVQQVLTSGYRTADVAKKGQRVVSTKEMVDEIKAAILDDGAILHIMAVYA</sequence>
<feature type="binding site" evidence="16">
    <location>
        <position position="107"/>
    </location>
    <ligand>
        <name>substrate</name>
    </ligand>
</feature>
<dbReference type="GO" id="GO:0051287">
    <property type="term" value="F:NAD binding"/>
    <property type="evidence" value="ECO:0007669"/>
    <property type="project" value="InterPro"/>
</dbReference>
<keyword evidence="12 16" id="KW-0560">Oxidoreductase</keyword>
<dbReference type="SMART" id="SM01329">
    <property type="entry name" value="Iso_dh"/>
    <property type="match status" value="1"/>
</dbReference>
<dbReference type="KEGG" id="aamy:GFC30_2922"/>
<dbReference type="PANTHER" id="PTHR42979">
    <property type="entry name" value="3-ISOPROPYLMALATE DEHYDROGENASE"/>
    <property type="match status" value="1"/>
</dbReference>
<comment type="cofactor">
    <cofactor evidence="2">
        <name>Mn(2+)</name>
        <dbReference type="ChEBI" id="CHEBI:29035"/>
    </cofactor>
</comment>
<evidence type="ECO:0000259" key="18">
    <source>
        <dbReference type="SMART" id="SM01329"/>
    </source>
</evidence>
<accession>A0A160F5S4</accession>
<dbReference type="EMBL" id="CP015438">
    <property type="protein sequence ID" value="ANB61501.1"/>
    <property type="molecule type" value="Genomic_DNA"/>
</dbReference>
<dbReference type="EC" id="1.1.1.85" evidence="16"/>
<feature type="site" description="Important for catalysis" evidence="16">
    <location>
        <position position="142"/>
    </location>
</feature>
<keyword evidence="9 16" id="KW-0028">Amino-acid biosynthesis</keyword>
<keyword evidence="13 16" id="KW-0520">NAD</keyword>
<evidence type="ECO:0000256" key="3">
    <source>
        <dbReference type="ARBA" id="ARBA00004496"/>
    </source>
</evidence>
<feature type="binding site" evidence="16">
    <location>
        <begin position="282"/>
        <end position="294"/>
    </location>
    <ligand>
        <name>NAD(+)</name>
        <dbReference type="ChEBI" id="CHEBI:57540"/>
    </ligand>
</feature>
<protein>
    <recommendedName>
        <fullName evidence="16">3-isopropylmalate dehydrogenase</fullName>
        <ecNumber evidence="16">1.1.1.85</ecNumber>
    </recommendedName>
    <alternativeName>
        <fullName evidence="16">3-IPM-DH</fullName>
    </alternativeName>
    <alternativeName>
        <fullName evidence="16">Beta-IPM dehydrogenase</fullName>
        <shortName evidence="16">IMDH</shortName>
    </alternativeName>
</protein>
<keyword evidence="11 16" id="KW-0460">Magnesium</keyword>
<feature type="binding site" evidence="16">
    <location>
        <position position="248"/>
    </location>
    <ligand>
        <name>Mg(2+)</name>
        <dbReference type="ChEBI" id="CHEBI:18420"/>
    </ligand>
</feature>
<name>A0A160F5S4_9BACL</name>
<keyword evidence="8 16" id="KW-0963">Cytoplasm</keyword>
<dbReference type="InterPro" id="IPR004429">
    <property type="entry name" value="Isopropylmalate_DH"/>
</dbReference>
<dbReference type="GO" id="GO:0003862">
    <property type="term" value="F:3-isopropylmalate dehydrogenase activity"/>
    <property type="evidence" value="ECO:0007669"/>
    <property type="project" value="UniProtKB-UniRule"/>
</dbReference>
<gene>
    <name evidence="16 19" type="primary">leuB</name>
    <name evidence="19" type="ORF">GFC30_2922</name>
</gene>
<feature type="site" description="Important for catalysis" evidence="16">
    <location>
        <position position="192"/>
    </location>
</feature>
<feature type="binding site" evidence="16">
    <location>
        <begin position="77"/>
        <end position="90"/>
    </location>
    <ligand>
        <name>NAD(+)</name>
        <dbReference type="ChEBI" id="CHEBI:57540"/>
    </ligand>
</feature>
<proteinExistence type="inferred from homology"/>
<evidence type="ECO:0000256" key="1">
    <source>
        <dbReference type="ARBA" id="ARBA00000624"/>
    </source>
</evidence>
<evidence type="ECO:0000256" key="15">
    <source>
        <dbReference type="ARBA" id="ARBA00023577"/>
    </source>
</evidence>
<dbReference type="GO" id="GO:0000287">
    <property type="term" value="F:magnesium ion binding"/>
    <property type="evidence" value="ECO:0007669"/>
    <property type="project" value="InterPro"/>
</dbReference>
<dbReference type="NCBIfam" id="TIGR00169">
    <property type="entry name" value="leuB"/>
    <property type="match status" value="1"/>
</dbReference>
<keyword evidence="14 16" id="KW-0100">Branched-chain amino acid biosynthesis</keyword>
<dbReference type="Gene3D" id="3.40.718.10">
    <property type="entry name" value="Isopropylmalate Dehydrogenase"/>
    <property type="match status" value="1"/>
</dbReference>
<comment type="catalytic activity">
    <reaction evidence="1 16 17">
        <text>(2R,3S)-3-isopropylmalate + NAD(+) = 4-methyl-2-oxopentanoate + CO2 + NADH</text>
        <dbReference type="Rhea" id="RHEA:32271"/>
        <dbReference type="ChEBI" id="CHEBI:16526"/>
        <dbReference type="ChEBI" id="CHEBI:17865"/>
        <dbReference type="ChEBI" id="CHEBI:35121"/>
        <dbReference type="ChEBI" id="CHEBI:57540"/>
        <dbReference type="ChEBI" id="CHEBI:57945"/>
        <dbReference type="EC" id="1.1.1.85"/>
    </reaction>
</comment>
<feature type="binding site" evidence="16">
    <location>
        <position position="224"/>
    </location>
    <ligand>
        <name>substrate</name>
    </ligand>
</feature>
<dbReference type="FunFam" id="3.40.718.10:FF:000028">
    <property type="entry name" value="3-isopropylmalate dehydrogenase"/>
    <property type="match status" value="1"/>
</dbReference>
<evidence type="ECO:0000256" key="10">
    <source>
        <dbReference type="ARBA" id="ARBA00022723"/>
    </source>
</evidence>
<evidence type="ECO:0000256" key="2">
    <source>
        <dbReference type="ARBA" id="ARBA00001936"/>
    </source>
</evidence>
<keyword evidence="7 16" id="KW-0432">Leucine biosynthesis</keyword>
<dbReference type="InterPro" id="IPR024084">
    <property type="entry name" value="IsoPropMal-DH-like_dom"/>
</dbReference>
<dbReference type="Proteomes" id="UP000076865">
    <property type="component" value="Chromosome"/>
</dbReference>
<evidence type="ECO:0000256" key="13">
    <source>
        <dbReference type="ARBA" id="ARBA00023027"/>
    </source>
</evidence>
<evidence type="ECO:0000256" key="8">
    <source>
        <dbReference type="ARBA" id="ARBA00022490"/>
    </source>
</evidence>
<comment type="function">
    <text evidence="15 16 17">Catalyzes the oxidation of 3-carboxy-2-hydroxy-4-methylpentanoate (3-isopropylmalate) to 3-carboxy-4-methyl-2-oxopentanoate. The product decarboxylates to 4-methyl-2 oxopentanoate.</text>
</comment>
<evidence type="ECO:0000256" key="12">
    <source>
        <dbReference type="ARBA" id="ARBA00023002"/>
    </source>
</evidence>
<reference evidence="19 20" key="1">
    <citation type="journal article" date="2006" name="Syst. Appl. Microbiol.">
        <title>Anoxybacillus amylolyticus sp. nov., a thermophilic amylase producing bacterium isolated from Mount Rittmann (Antarctica).</title>
        <authorList>
            <person name="Poli A."/>
            <person name="Esposito E."/>
            <person name="Lama L."/>
            <person name="Orlando P."/>
            <person name="Nicolaus G."/>
            <person name="de Appolonia F."/>
            <person name="Gambacorta A."/>
            <person name="Nicolaus B."/>
        </authorList>
    </citation>
    <scope>NUCLEOTIDE SEQUENCE [LARGE SCALE GENOMIC DNA]</scope>
    <source>
        <strain evidence="19 20">DSM 15939</strain>
    </source>
</reference>
<evidence type="ECO:0000256" key="4">
    <source>
        <dbReference type="ARBA" id="ARBA00004762"/>
    </source>
</evidence>
<dbReference type="OrthoDB" id="9806254at2"/>
<dbReference type="InterPro" id="IPR019818">
    <property type="entry name" value="IsoCit/isopropylmalate_DH_CS"/>
</dbReference>
<dbReference type="PROSITE" id="PS00470">
    <property type="entry name" value="IDH_IMDH"/>
    <property type="match status" value="1"/>
</dbReference>
<keyword evidence="16" id="KW-0464">Manganese</keyword>
<evidence type="ECO:0000313" key="19">
    <source>
        <dbReference type="EMBL" id="ANB61501.1"/>
    </source>
</evidence>
<evidence type="ECO:0000256" key="14">
    <source>
        <dbReference type="ARBA" id="ARBA00023304"/>
    </source>
</evidence>
<evidence type="ECO:0000256" key="11">
    <source>
        <dbReference type="ARBA" id="ARBA00022842"/>
    </source>
</evidence>
<dbReference type="GO" id="GO:0009098">
    <property type="term" value="P:L-leucine biosynthetic process"/>
    <property type="evidence" value="ECO:0007669"/>
    <property type="project" value="UniProtKB-UniRule"/>
</dbReference>
<feature type="binding site" evidence="16">
    <location>
        <position position="224"/>
    </location>
    <ligand>
        <name>Mg(2+)</name>
        <dbReference type="ChEBI" id="CHEBI:18420"/>
    </ligand>
</feature>